<dbReference type="SUPFAM" id="SSF50475">
    <property type="entry name" value="FMN-binding split barrel"/>
    <property type="match status" value="1"/>
</dbReference>
<dbReference type="InterPro" id="IPR024747">
    <property type="entry name" value="Pyridox_Oxase-rel"/>
</dbReference>
<dbReference type="PANTHER" id="PTHR34071">
    <property type="entry name" value="5-NITROIMIDAZOLE ANTIBIOTICS RESISTANCE PROTEIN, NIMA-FAMILY-RELATED PROTEIN-RELATED"/>
    <property type="match status" value="1"/>
</dbReference>
<dbReference type="PATRIC" id="fig|1150469.3.peg.1094"/>
<gene>
    <name evidence="2" type="ORF">RSPPHO_00957</name>
</gene>
<dbReference type="AlphaFoldDB" id="H6SRQ4"/>
<sequence>MRSKAIGSMTNDVSRPACRGGSMRGSRGGSRGKAVGLPQWGGSRSTRRISPMTDTPPSERTRVKRYHWLAKYDKETIHAILDACPHAHVGYLHEGHPLVTPTLVWRDGEVLYWHGSRVARMIQATTGQEVCLCASIIDGLVLARSAYNYNINHRSVMVFGVAQPVTDPAEKEAQLKRFVNGLIPGQWDRLRPMTEQELKVTALMRLDLTEASAKVRTGQPEDDEADYALPIWAGVIPITTTIGTPEPDPRNLPEAEMPADVLKFKIG</sequence>
<evidence type="ECO:0000313" key="2">
    <source>
        <dbReference type="EMBL" id="CCG07583.1"/>
    </source>
</evidence>
<dbReference type="InterPro" id="IPR012349">
    <property type="entry name" value="Split_barrel_FMN-bd"/>
</dbReference>
<reference evidence="2 3" key="1">
    <citation type="submission" date="2012-02" db="EMBL/GenBank/DDBJ databases">
        <title>Shotgun genome sequence of Phaeospirillum photometricum DSM 122.</title>
        <authorList>
            <person name="Duquesne K."/>
            <person name="Sturgis J."/>
        </authorList>
    </citation>
    <scope>NUCLEOTIDE SEQUENCE [LARGE SCALE GENOMIC DNA]</scope>
    <source>
        <strain evidence="3">DSM122</strain>
    </source>
</reference>
<dbReference type="eggNOG" id="COG3467">
    <property type="taxonomic scope" value="Bacteria"/>
</dbReference>
<dbReference type="KEGG" id="rpm:RSPPHO_00957"/>
<dbReference type="Pfam" id="PF12900">
    <property type="entry name" value="Pyridox_ox_2"/>
    <property type="match status" value="1"/>
</dbReference>
<feature type="compositionally biased region" description="Gly residues" evidence="1">
    <location>
        <begin position="22"/>
        <end position="31"/>
    </location>
</feature>
<organism evidence="2 3">
    <name type="scientific">Pararhodospirillum photometricum DSM 122</name>
    <dbReference type="NCBI Taxonomy" id="1150469"/>
    <lineage>
        <taxon>Bacteria</taxon>
        <taxon>Pseudomonadati</taxon>
        <taxon>Pseudomonadota</taxon>
        <taxon>Alphaproteobacteria</taxon>
        <taxon>Rhodospirillales</taxon>
        <taxon>Rhodospirillaceae</taxon>
        <taxon>Pararhodospirillum</taxon>
    </lineage>
</organism>
<dbReference type="HOGENOM" id="CLU_067890_0_1_5"/>
<evidence type="ECO:0000256" key="1">
    <source>
        <dbReference type="SAM" id="MobiDB-lite"/>
    </source>
</evidence>
<dbReference type="Proteomes" id="UP000033220">
    <property type="component" value="Chromosome DSM 122"/>
</dbReference>
<evidence type="ECO:0000313" key="3">
    <source>
        <dbReference type="Proteomes" id="UP000033220"/>
    </source>
</evidence>
<evidence type="ECO:0008006" key="4">
    <source>
        <dbReference type="Google" id="ProtNLM"/>
    </source>
</evidence>
<keyword evidence="3" id="KW-1185">Reference proteome</keyword>
<dbReference type="STRING" id="1150469.RSPPHO_00957"/>
<dbReference type="Gene3D" id="2.30.110.10">
    <property type="entry name" value="Electron Transport, Fmn-binding Protein, Chain A"/>
    <property type="match status" value="1"/>
</dbReference>
<accession>H6SRQ4</accession>
<dbReference type="PANTHER" id="PTHR34071:SF2">
    <property type="entry name" value="FLAVIN-NUCLEOTIDE-BINDING PROTEIN"/>
    <property type="match status" value="1"/>
</dbReference>
<proteinExistence type="predicted"/>
<protein>
    <recommendedName>
        <fullName evidence="4">Flavin-nucleotide-binding protein</fullName>
    </recommendedName>
</protein>
<name>H6SRQ4_PARPM</name>
<feature type="region of interest" description="Disordered" evidence="1">
    <location>
        <begin position="1"/>
        <end position="59"/>
    </location>
</feature>
<dbReference type="EMBL" id="HE663493">
    <property type="protein sequence ID" value="CCG07583.1"/>
    <property type="molecule type" value="Genomic_DNA"/>
</dbReference>